<feature type="compositionally biased region" description="Polar residues" evidence="11">
    <location>
        <begin position="113"/>
        <end position="129"/>
    </location>
</feature>
<dbReference type="GO" id="GO:0005634">
    <property type="term" value="C:nucleus"/>
    <property type="evidence" value="ECO:0007669"/>
    <property type="project" value="UniProtKB-SubCell"/>
</dbReference>
<evidence type="ECO:0000256" key="7">
    <source>
        <dbReference type="ARBA" id="ARBA00023163"/>
    </source>
</evidence>
<keyword evidence="4" id="KW-0862">Zinc</keyword>
<protein>
    <submittedName>
        <fullName evidence="13">Squamosa promoter-binding-like protein 12-like</fullName>
    </submittedName>
</protein>
<evidence type="ECO:0000256" key="2">
    <source>
        <dbReference type="ARBA" id="ARBA00022723"/>
    </source>
</evidence>
<dbReference type="Gene3D" id="4.10.1100.10">
    <property type="entry name" value="Transcription factor, SBP-box domain"/>
    <property type="match status" value="1"/>
</dbReference>
<evidence type="ECO:0000256" key="9">
    <source>
        <dbReference type="ARBA" id="ARBA00056472"/>
    </source>
</evidence>
<organism evidence="13 14">
    <name type="scientific">Dorcoceras hygrometricum</name>
    <dbReference type="NCBI Taxonomy" id="472368"/>
    <lineage>
        <taxon>Eukaryota</taxon>
        <taxon>Viridiplantae</taxon>
        <taxon>Streptophyta</taxon>
        <taxon>Embryophyta</taxon>
        <taxon>Tracheophyta</taxon>
        <taxon>Spermatophyta</taxon>
        <taxon>Magnoliopsida</taxon>
        <taxon>eudicotyledons</taxon>
        <taxon>Gunneridae</taxon>
        <taxon>Pentapetalae</taxon>
        <taxon>asterids</taxon>
        <taxon>lamiids</taxon>
        <taxon>Lamiales</taxon>
        <taxon>Gesneriaceae</taxon>
        <taxon>Didymocarpoideae</taxon>
        <taxon>Trichosporeae</taxon>
        <taxon>Loxocarpinae</taxon>
        <taxon>Dorcoceras</taxon>
    </lineage>
</organism>
<feature type="region of interest" description="Disordered" evidence="11">
    <location>
        <begin position="113"/>
        <end position="139"/>
    </location>
</feature>
<dbReference type="AlphaFoldDB" id="A0A2Z7B2Q3"/>
<dbReference type="GO" id="GO:0003677">
    <property type="term" value="F:DNA binding"/>
    <property type="evidence" value="ECO:0007669"/>
    <property type="project" value="UniProtKB-KW"/>
</dbReference>
<evidence type="ECO:0000313" key="13">
    <source>
        <dbReference type="EMBL" id="KZV28191.1"/>
    </source>
</evidence>
<evidence type="ECO:0000256" key="11">
    <source>
        <dbReference type="SAM" id="MobiDB-lite"/>
    </source>
</evidence>
<dbReference type="FunFam" id="4.10.1100.10:FF:000001">
    <property type="entry name" value="Squamosa promoter-binding-like protein 14"/>
    <property type="match status" value="1"/>
</dbReference>
<dbReference type="Proteomes" id="UP000250235">
    <property type="component" value="Unassembled WGS sequence"/>
</dbReference>
<dbReference type="GO" id="GO:0008270">
    <property type="term" value="F:zinc ion binding"/>
    <property type="evidence" value="ECO:0007669"/>
    <property type="project" value="UniProtKB-KW"/>
</dbReference>
<dbReference type="PANTHER" id="PTHR31251">
    <property type="entry name" value="SQUAMOSA PROMOTER-BINDING-LIKE PROTEIN 4"/>
    <property type="match status" value="1"/>
</dbReference>
<evidence type="ECO:0000259" key="12">
    <source>
        <dbReference type="PROSITE" id="PS51141"/>
    </source>
</evidence>
<evidence type="ECO:0000313" key="14">
    <source>
        <dbReference type="Proteomes" id="UP000250235"/>
    </source>
</evidence>
<evidence type="ECO:0000256" key="3">
    <source>
        <dbReference type="ARBA" id="ARBA00022771"/>
    </source>
</evidence>
<feature type="compositionally biased region" description="Low complexity" evidence="11">
    <location>
        <begin position="33"/>
        <end position="44"/>
    </location>
</feature>
<dbReference type="EMBL" id="KV010164">
    <property type="protein sequence ID" value="KZV28191.1"/>
    <property type="molecule type" value="Genomic_DNA"/>
</dbReference>
<gene>
    <name evidence="13" type="ORF">F511_29696</name>
</gene>
<dbReference type="InterPro" id="IPR036893">
    <property type="entry name" value="SBP_sf"/>
</dbReference>
<evidence type="ECO:0000256" key="1">
    <source>
        <dbReference type="ARBA" id="ARBA00004123"/>
    </source>
</evidence>
<evidence type="ECO:0000256" key="4">
    <source>
        <dbReference type="ARBA" id="ARBA00022833"/>
    </source>
</evidence>
<dbReference type="PANTHER" id="PTHR31251:SF74">
    <property type="entry name" value="SQUAMOSA PROMOTER-BINDING-LIKE PROTEIN 2"/>
    <property type="match status" value="1"/>
</dbReference>
<feature type="region of interest" description="Disordered" evidence="11">
    <location>
        <begin position="20"/>
        <end position="44"/>
    </location>
</feature>
<dbReference type="InterPro" id="IPR004333">
    <property type="entry name" value="SBP_dom"/>
</dbReference>
<keyword evidence="7" id="KW-0804">Transcription</keyword>
<keyword evidence="5" id="KW-0805">Transcription regulation</keyword>
<keyword evidence="8" id="KW-0539">Nucleus</keyword>
<evidence type="ECO:0000256" key="8">
    <source>
        <dbReference type="ARBA" id="ARBA00023242"/>
    </source>
</evidence>
<name>A0A2Z7B2Q3_9LAMI</name>
<dbReference type="OrthoDB" id="514967at2759"/>
<evidence type="ECO:0000256" key="10">
    <source>
        <dbReference type="PROSITE-ProRule" id="PRU00470"/>
    </source>
</evidence>
<dbReference type="Pfam" id="PF03110">
    <property type="entry name" value="SBP"/>
    <property type="match status" value="1"/>
</dbReference>
<keyword evidence="3 10" id="KW-0863">Zinc-finger</keyword>
<proteinExistence type="predicted"/>
<dbReference type="InterPro" id="IPR044817">
    <property type="entry name" value="SBP-like"/>
</dbReference>
<reference evidence="13 14" key="1">
    <citation type="journal article" date="2015" name="Proc. Natl. Acad. Sci. U.S.A.">
        <title>The resurrection genome of Boea hygrometrica: A blueprint for survival of dehydration.</title>
        <authorList>
            <person name="Xiao L."/>
            <person name="Yang G."/>
            <person name="Zhang L."/>
            <person name="Yang X."/>
            <person name="Zhao S."/>
            <person name="Ji Z."/>
            <person name="Zhou Q."/>
            <person name="Hu M."/>
            <person name="Wang Y."/>
            <person name="Chen M."/>
            <person name="Xu Y."/>
            <person name="Jin H."/>
            <person name="Xiao X."/>
            <person name="Hu G."/>
            <person name="Bao F."/>
            <person name="Hu Y."/>
            <person name="Wan P."/>
            <person name="Li L."/>
            <person name="Deng X."/>
            <person name="Kuang T."/>
            <person name="Xiang C."/>
            <person name="Zhu J.K."/>
            <person name="Oliver M.J."/>
            <person name="He Y."/>
        </authorList>
    </citation>
    <scope>NUCLEOTIDE SEQUENCE [LARGE SCALE GENOMIC DNA]</scope>
    <source>
        <strain evidence="14">cv. XS01</strain>
    </source>
</reference>
<sequence length="386" mass="42221">MIVDDGEIGAGSFNLSWGGVNSGASGSEGGQGSSAKSSASASTDSSVKDTFRFTKFEWSNGNFSQKMEMKGPEVSGISTTMGASVGSMEPLIGLKLGKRTYFENSVGGGNGKITSLSSMDTRSSNTSTPKKTKASGPNAPIPRCQVEDCNLDLSMAKEYHQKHRVCEIHSKCPKVYVGGQERRFCQQCSRFHSLYEFDEKKRSCRRRLSDHNARRRKPQQETVRYDSTRITSPFYGTERRQQVSFLLDNAPFIQPRIPANSVGDSSEFTITKGYASKSLGDGDTDEPHSNATNGFLASKNSISGYSNSGSKIASSHADAAREYHHALSLLSSSNSWGLGEPEAMPLSSPELWMTGLHQRVPTNNYFQEIPLVKPPYEADFYSNVFN</sequence>
<dbReference type="PROSITE" id="PS51141">
    <property type="entry name" value="ZF_SBP"/>
    <property type="match status" value="1"/>
</dbReference>
<feature type="domain" description="SBP-type" evidence="12">
    <location>
        <begin position="141"/>
        <end position="218"/>
    </location>
</feature>
<keyword evidence="6" id="KW-0238">DNA-binding</keyword>
<evidence type="ECO:0000256" key="6">
    <source>
        <dbReference type="ARBA" id="ARBA00023125"/>
    </source>
</evidence>
<comment type="subcellular location">
    <subcellularLocation>
        <location evidence="1">Nucleus</location>
    </subcellularLocation>
</comment>
<accession>A0A2Z7B2Q3</accession>
<keyword evidence="14" id="KW-1185">Reference proteome</keyword>
<keyword evidence="2" id="KW-0479">Metal-binding</keyword>
<comment type="function">
    <text evidence="9">Probable transcriptional factor. Binds to the promoter of the SQUAMOSA gene.</text>
</comment>
<dbReference type="SUPFAM" id="SSF103612">
    <property type="entry name" value="SBT domain"/>
    <property type="match status" value="1"/>
</dbReference>
<evidence type="ECO:0000256" key="5">
    <source>
        <dbReference type="ARBA" id="ARBA00023015"/>
    </source>
</evidence>